<evidence type="ECO:0000256" key="1">
    <source>
        <dbReference type="ARBA" id="ARBA00007626"/>
    </source>
</evidence>
<evidence type="ECO:0000313" key="6">
    <source>
        <dbReference type="Proteomes" id="UP001159364"/>
    </source>
</evidence>
<dbReference type="InterPro" id="IPR019734">
    <property type="entry name" value="TPR_rpt"/>
</dbReference>
<evidence type="ECO:0000256" key="4">
    <source>
        <dbReference type="PROSITE-ProRule" id="PRU00708"/>
    </source>
</evidence>
<dbReference type="Proteomes" id="UP001159364">
    <property type="component" value="Linkage Group LG09"/>
</dbReference>
<comment type="similarity">
    <text evidence="1">Belongs to the PPR family. P subfamily.</text>
</comment>
<dbReference type="PANTHER" id="PTHR45717:SF7">
    <property type="entry name" value="PENTACOTRIPEPTIDE-REPEAT REGION OF PRORP DOMAIN-CONTAINING PROTEIN"/>
    <property type="match status" value="1"/>
</dbReference>
<evidence type="ECO:0000256" key="3">
    <source>
        <dbReference type="PROSITE-ProRule" id="PRU00339"/>
    </source>
</evidence>
<evidence type="ECO:0000256" key="2">
    <source>
        <dbReference type="ARBA" id="ARBA00022737"/>
    </source>
</evidence>
<feature type="repeat" description="PPR" evidence="4">
    <location>
        <begin position="340"/>
        <end position="374"/>
    </location>
</feature>
<name>A0AAV8STE1_9ROSI</name>
<dbReference type="SUPFAM" id="SSF48452">
    <property type="entry name" value="TPR-like"/>
    <property type="match status" value="2"/>
</dbReference>
<proteinExistence type="inferred from homology"/>
<feature type="repeat" description="PPR" evidence="4">
    <location>
        <begin position="165"/>
        <end position="199"/>
    </location>
</feature>
<dbReference type="PANTHER" id="PTHR45717">
    <property type="entry name" value="OS12G0527900 PROTEIN"/>
    <property type="match status" value="1"/>
</dbReference>
<feature type="repeat" description="PPR" evidence="4">
    <location>
        <begin position="130"/>
        <end position="164"/>
    </location>
</feature>
<protein>
    <recommendedName>
        <fullName evidence="7">Pentatricopeptide repeat-containing protein</fullName>
    </recommendedName>
</protein>
<dbReference type="Pfam" id="PF01535">
    <property type="entry name" value="PPR"/>
    <property type="match status" value="4"/>
</dbReference>
<dbReference type="InterPro" id="IPR011990">
    <property type="entry name" value="TPR-like_helical_dom_sf"/>
</dbReference>
<dbReference type="Gene3D" id="1.25.40.10">
    <property type="entry name" value="Tetratricopeptide repeat domain"/>
    <property type="match status" value="4"/>
</dbReference>
<dbReference type="EMBL" id="JAIWQS010000009">
    <property type="protein sequence ID" value="KAJ8755546.1"/>
    <property type="molecule type" value="Genomic_DNA"/>
</dbReference>
<dbReference type="Pfam" id="PF13041">
    <property type="entry name" value="PPR_2"/>
    <property type="match status" value="1"/>
</dbReference>
<keyword evidence="6" id="KW-1185">Reference proteome</keyword>
<dbReference type="Pfam" id="PF13181">
    <property type="entry name" value="TPR_8"/>
    <property type="match status" value="2"/>
</dbReference>
<dbReference type="PROSITE" id="PS51375">
    <property type="entry name" value="PPR"/>
    <property type="match status" value="3"/>
</dbReference>
<organism evidence="5 6">
    <name type="scientific">Erythroxylum novogranatense</name>
    <dbReference type="NCBI Taxonomy" id="1862640"/>
    <lineage>
        <taxon>Eukaryota</taxon>
        <taxon>Viridiplantae</taxon>
        <taxon>Streptophyta</taxon>
        <taxon>Embryophyta</taxon>
        <taxon>Tracheophyta</taxon>
        <taxon>Spermatophyta</taxon>
        <taxon>Magnoliopsida</taxon>
        <taxon>eudicotyledons</taxon>
        <taxon>Gunneridae</taxon>
        <taxon>Pentapetalae</taxon>
        <taxon>rosids</taxon>
        <taxon>fabids</taxon>
        <taxon>Malpighiales</taxon>
        <taxon>Erythroxylaceae</taxon>
        <taxon>Erythroxylum</taxon>
    </lineage>
</organism>
<feature type="repeat" description="TPR" evidence="3">
    <location>
        <begin position="376"/>
        <end position="409"/>
    </location>
</feature>
<comment type="caution">
    <text evidence="5">The sequence shown here is derived from an EMBL/GenBank/DDBJ whole genome shotgun (WGS) entry which is preliminary data.</text>
</comment>
<reference evidence="5 6" key="1">
    <citation type="submission" date="2021-09" db="EMBL/GenBank/DDBJ databases">
        <title>Genomic insights and catalytic innovation underlie evolution of tropane alkaloids biosynthesis.</title>
        <authorList>
            <person name="Wang Y.-J."/>
            <person name="Tian T."/>
            <person name="Huang J.-P."/>
            <person name="Huang S.-X."/>
        </authorList>
    </citation>
    <scope>NUCLEOTIDE SEQUENCE [LARGE SCALE GENOMIC DNA]</scope>
    <source>
        <strain evidence="5">KIB-2018</strain>
        <tissue evidence="5">Leaf</tissue>
    </source>
</reference>
<dbReference type="AlphaFoldDB" id="A0AAV8STE1"/>
<evidence type="ECO:0000313" key="5">
    <source>
        <dbReference type="EMBL" id="KAJ8755546.1"/>
    </source>
</evidence>
<keyword evidence="2" id="KW-0677">Repeat</keyword>
<dbReference type="NCBIfam" id="TIGR00756">
    <property type="entry name" value="PPR"/>
    <property type="match status" value="2"/>
</dbReference>
<dbReference type="SMART" id="SM00028">
    <property type="entry name" value="TPR"/>
    <property type="match status" value="2"/>
</dbReference>
<sequence>MSNVLFRILKETHKFTSTANVFTKATTARNNLYSRVSPLGDPRISVIPVLDKWVEEGRKVKAHDLQRLVKSLRSGRRYKQALEVSEWMSNKELGKFSLADRAIQLDLIGRVRGLEFAENYIENMDDEEKIDKIYGALLNCYVREGLVDKALSIMQKIKELGFAGTTLNYNDLMCLYTRTGQFEKVPDILSEMKENNVTPDNFSYRICMNAYATTNDLDNVEIILKEMESQPSISMDWLTYATVAHIYIKVGEKQKAIGYLKKCEEIVGKDVLGYNHLISLYASLGDKDEMMRLWGLQKAKCKKQVNRDYITMLGCLVKLGEFEESEKLLEQWESSSRFYDFRVPNVLLIGYCKEGLIEKAEGMFQNWVQKQKRPIPNSWSILAAAYANKQNMEKAFECMKEALAVQEENVWWRPKAELISNILSWLGDNGDIEEVEAFVSSLESKFPKNREMYHTMVKAYDRVGKEVNVLAADKEADGDEEAKMKL</sequence>
<dbReference type="GO" id="GO:0003729">
    <property type="term" value="F:mRNA binding"/>
    <property type="evidence" value="ECO:0007669"/>
    <property type="project" value="UniProtKB-ARBA"/>
</dbReference>
<gene>
    <name evidence="5" type="ORF">K2173_022125</name>
</gene>
<accession>A0AAV8STE1</accession>
<dbReference type="GO" id="GO:0005739">
    <property type="term" value="C:mitochondrion"/>
    <property type="evidence" value="ECO:0007669"/>
    <property type="project" value="TreeGrafter"/>
</dbReference>
<keyword evidence="3" id="KW-0802">TPR repeat</keyword>
<dbReference type="PROSITE" id="PS50005">
    <property type="entry name" value="TPR"/>
    <property type="match status" value="1"/>
</dbReference>
<evidence type="ECO:0008006" key="7">
    <source>
        <dbReference type="Google" id="ProtNLM"/>
    </source>
</evidence>
<dbReference type="InterPro" id="IPR002885">
    <property type="entry name" value="PPR_rpt"/>
</dbReference>